<dbReference type="InterPro" id="IPR050122">
    <property type="entry name" value="RTK"/>
</dbReference>
<sequence length="114" mass="13884">MWYPPEVLETSVFHSEIDIWSFGVTIWEATCYGQTPYRQELEAMTNVTFDPISQKLLRFLRDGNRLKQPTNCPDHIYDLMLKCWEYDKHKRPRFDWIRQYLSIYATSQQHTDRF</sequence>
<dbReference type="GO" id="GO:0007169">
    <property type="term" value="P:cell surface receptor protein tyrosine kinase signaling pathway"/>
    <property type="evidence" value="ECO:0007669"/>
    <property type="project" value="TreeGrafter"/>
</dbReference>
<dbReference type="EMBL" id="CAJNOE010000018">
    <property type="protein sequence ID" value="CAF0740312.1"/>
    <property type="molecule type" value="Genomic_DNA"/>
</dbReference>
<dbReference type="GO" id="GO:0005886">
    <property type="term" value="C:plasma membrane"/>
    <property type="evidence" value="ECO:0007669"/>
    <property type="project" value="TreeGrafter"/>
</dbReference>
<gene>
    <name evidence="2" type="ORF">IZO911_LOCUS3494</name>
</gene>
<accession>A0A813NRD0</accession>
<dbReference type="SUPFAM" id="SSF56112">
    <property type="entry name" value="Protein kinase-like (PK-like)"/>
    <property type="match status" value="1"/>
</dbReference>
<dbReference type="GO" id="GO:0043235">
    <property type="term" value="C:receptor complex"/>
    <property type="evidence" value="ECO:0007669"/>
    <property type="project" value="TreeGrafter"/>
</dbReference>
<reference evidence="2" key="1">
    <citation type="submission" date="2021-02" db="EMBL/GenBank/DDBJ databases">
        <authorList>
            <person name="Nowell W R."/>
        </authorList>
    </citation>
    <scope>NUCLEOTIDE SEQUENCE</scope>
</reference>
<dbReference type="PANTHER" id="PTHR24416">
    <property type="entry name" value="TYROSINE-PROTEIN KINASE RECEPTOR"/>
    <property type="match status" value="1"/>
</dbReference>
<feature type="domain" description="Protein kinase" evidence="1">
    <location>
        <begin position="1"/>
        <end position="101"/>
    </location>
</feature>
<protein>
    <recommendedName>
        <fullName evidence="1">Protein kinase domain-containing protein</fullName>
    </recommendedName>
</protein>
<dbReference type="AlphaFoldDB" id="A0A813NRD0"/>
<evidence type="ECO:0000313" key="3">
    <source>
        <dbReference type="Proteomes" id="UP000663860"/>
    </source>
</evidence>
<evidence type="ECO:0000259" key="1">
    <source>
        <dbReference type="PROSITE" id="PS50011"/>
    </source>
</evidence>
<evidence type="ECO:0000313" key="2">
    <source>
        <dbReference type="EMBL" id="CAF0740312.1"/>
    </source>
</evidence>
<dbReference type="GO" id="GO:0005524">
    <property type="term" value="F:ATP binding"/>
    <property type="evidence" value="ECO:0007669"/>
    <property type="project" value="InterPro"/>
</dbReference>
<dbReference type="InterPro" id="IPR001245">
    <property type="entry name" value="Ser-Thr/Tyr_kinase_cat_dom"/>
</dbReference>
<name>A0A813NRD0_9BILA</name>
<organism evidence="2 3">
    <name type="scientific">Adineta steineri</name>
    <dbReference type="NCBI Taxonomy" id="433720"/>
    <lineage>
        <taxon>Eukaryota</taxon>
        <taxon>Metazoa</taxon>
        <taxon>Spiralia</taxon>
        <taxon>Gnathifera</taxon>
        <taxon>Rotifera</taxon>
        <taxon>Eurotatoria</taxon>
        <taxon>Bdelloidea</taxon>
        <taxon>Adinetida</taxon>
        <taxon>Adinetidae</taxon>
        <taxon>Adineta</taxon>
    </lineage>
</organism>
<dbReference type="Gene3D" id="1.10.510.10">
    <property type="entry name" value="Transferase(Phosphotransferase) domain 1"/>
    <property type="match status" value="1"/>
</dbReference>
<proteinExistence type="predicted"/>
<dbReference type="Pfam" id="PF07714">
    <property type="entry name" value="PK_Tyr_Ser-Thr"/>
    <property type="match status" value="1"/>
</dbReference>
<dbReference type="InterPro" id="IPR000719">
    <property type="entry name" value="Prot_kinase_dom"/>
</dbReference>
<dbReference type="GO" id="GO:0004714">
    <property type="term" value="F:transmembrane receptor protein tyrosine kinase activity"/>
    <property type="evidence" value="ECO:0007669"/>
    <property type="project" value="TreeGrafter"/>
</dbReference>
<dbReference type="Proteomes" id="UP000663860">
    <property type="component" value="Unassembled WGS sequence"/>
</dbReference>
<dbReference type="PANTHER" id="PTHR24416:SF611">
    <property type="entry name" value="TYROSINE-PROTEIN KINASE TRANSMEMBRANE RECEPTOR ROR"/>
    <property type="match status" value="1"/>
</dbReference>
<comment type="caution">
    <text evidence="2">The sequence shown here is derived from an EMBL/GenBank/DDBJ whole genome shotgun (WGS) entry which is preliminary data.</text>
</comment>
<dbReference type="PROSITE" id="PS50011">
    <property type="entry name" value="PROTEIN_KINASE_DOM"/>
    <property type="match status" value="1"/>
</dbReference>
<dbReference type="InterPro" id="IPR011009">
    <property type="entry name" value="Kinase-like_dom_sf"/>
</dbReference>